<dbReference type="Gene3D" id="3.40.50.11190">
    <property type="match status" value="1"/>
</dbReference>
<dbReference type="EMBL" id="CP003255">
    <property type="protein sequence ID" value="AGA56414.1"/>
    <property type="molecule type" value="Genomic_DNA"/>
</dbReference>
<dbReference type="NCBIfam" id="TIGR03590">
    <property type="entry name" value="PseG"/>
    <property type="match status" value="1"/>
</dbReference>
<reference evidence="5" key="1">
    <citation type="submission" date="2012-01" db="EMBL/GenBank/DDBJ databases">
        <title>Complete sequence of chromosome of Thermobacillus composti KWC4.</title>
        <authorList>
            <person name="Lucas S."/>
            <person name="Han J."/>
            <person name="Lapidus A."/>
            <person name="Cheng J.-F."/>
            <person name="Goodwin L."/>
            <person name="Pitluck S."/>
            <person name="Peters L."/>
            <person name="Ovchinnikova G."/>
            <person name="Teshima H."/>
            <person name="Detter J.C."/>
            <person name="Han C."/>
            <person name="Tapia R."/>
            <person name="Land M."/>
            <person name="Hauser L."/>
            <person name="Kyrpides N."/>
            <person name="Ivanova N."/>
            <person name="Pagani I."/>
            <person name="Anderson I."/>
            <person name="Woyke T."/>
        </authorList>
    </citation>
    <scope>NUCLEOTIDE SEQUENCE [LARGE SCALE GENOMIC DNA]</scope>
    <source>
        <strain evidence="5">DSM 18247 / JCM 13945 / KWC4</strain>
    </source>
</reference>
<evidence type="ECO:0000256" key="3">
    <source>
        <dbReference type="PIRSR" id="PIRSR620023-2"/>
    </source>
</evidence>
<organism evidence="4 5">
    <name type="scientific">Thermobacillus composti (strain DSM 18247 / JCM 13945 / KWC4)</name>
    <dbReference type="NCBI Taxonomy" id="717605"/>
    <lineage>
        <taxon>Bacteria</taxon>
        <taxon>Bacillati</taxon>
        <taxon>Bacillota</taxon>
        <taxon>Bacilli</taxon>
        <taxon>Bacillales</taxon>
        <taxon>Paenibacillaceae</taxon>
        <taxon>Thermobacillus</taxon>
    </lineage>
</organism>
<dbReference type="KEGG" id="tco:Theco_0167"/>
<feature type="binding site" evidence="3">
    <location>
        <position position="259"/>
    </location>
    <ligand>
        <name>substrate</name>
    </ligand>
</feature>
<dbReference type="InterPro" id="IPR020023">
    <property type="entry name" value="PseG"/>
</dbReference>
<dbReference type="SUPFAM" id="SSF53756">
    <property type="entry name" value="UDP-Glycosyltransferase/glycogen phosphorylase"/>
    <property type="match status" value="1"/>
</dbReference>
<keyword evidence="5" id="KW-1185">Reference proteome</keyword>
<feature type="active site" description="Proton acceptor" evidence="2">
    <location>
        <position position="17"/>
    </location>
</feature>
<keyword evidence="1" id="KW-0472">Membrane</keyword>
<dbReference type="PANTHER" id="PTHR21015:SF22">
    <property type="entry name" value="GLYCOSYLTRANSFERASE"/>
    <property type="match status" value="1"/>
</dbReference>
<evidence type="ECO:0000313" key="5">
    <source>
        <dbReference type="Proteomes" id="UP000010795"/>
    </source>
</evidence>
<dbReference type="PANTHER" id="PTHR21015">
    <property type="entry name" value="UDP-N-ACETYLGLUCOSAMINE--N-ACETYLMURAMYL-(PENTAPEPTIDE) PYROPHOSPHORYL-UNDECAPRENOL N-ACETYLGLUCOSAMINE TRANSFERASE 1"/>
    <property type="match status" value="1"/>
</dbReference>
<protein>
    <submittedName>
        <fullName evidence="4">Pseudaminic acid biosynthesis-associated protein PseG</fullName>
    </submittedName>
</protein>
<dbReference type="Proteomes" id="UP000010795">
    <property type="component" value="Chromosome"/>
</dbReference>
<feature type="binding site" evidence="3">
    <location>
        <position position="156"/>
    </location>
    <ligand>
        <name>substrate</name>
    </ligand>
</feature>
<name>L0E9U4_THECK</name>
<sequence length="347" mass="39072">MRIGFRADASSELGTGHLMRCRALARSLRRKGAEIAFFSGRLPEWLAGELRSDGFRYIRLDGAPDDPEPMKDALTREACGSYDWLVVDHYGWGERQESAVAPHVRHLMVIDDLANRRHVCDLLLDQNDVLHIHERYMKLVPASVRMLLGSRYALLRDEFSVARKSLRPRDGHVRTLFVCFGGTDPTNETAKALEALNADCFSELTIHLVVGRSHSRLDQIIRLCENDSRIRLHIQTNQVAKLMAESDLALTSGGTITWERYCMGLPGLVIAVADNQKEIAMSGHRSGVDWYLGESRDVSMDQVRTALLEAMSDPERLRMAQRAASERVDGCGADRVADIMLKADEWR</sequence>
<dbReference type="STRING" id="717605.Theco_0167"/>
<dbReference type="GO" id="GO:0016757">
    <property type="term" value="F:glycosyltransferase activity"/>
    <property type="evidence" value="ECO:0007669"/>
    <property type="project" value="TreeGrafter"/>
</dbReference>
<dbReference type="OrthoDB" id="9805604at2"/>
<evidence type="ECO:0000256" key="1">
    <source>
        <dbReference type="ARBA" id="ARBA00023136"/>
    </source>
</evidence>
<evidence type="ECO:0000256" key="2">
    <source>
        <dbReference type="PIRSR" id="PIRSR620023-1"/>
    </source>
</evidence>
<dbReference type="AlphaFoldDB" id="L0E9U4"/>
<dbReference type="HOGENOM" id="CLU_023406_0_0_9"/>
<accession>L0E9U4</accession>
<dbReference type="Gene3D" id="3.40.50.2000">
    <property type="entry name" value="Glycogen Phosphorylase B"/>
    <property type="match status" value="1"/>
</dbReference>
<proteinExistence type="predicted"/>
<dbReference type="eggNOG" id="COG3980">
    <property type="taxonomic scope" value="Bacteria"/>
</dbReference>
<evidence type="ECO:0000313" key="4">
    <source>
        <dbReference type="EMBL" id="AGA56414.1"/>
    </source>
</evidence>
<gene>
    <name evidence="4" type="ordered locus">Theco_0167</name>
</gene>